<dbReference type="PANTHER" id="PTHR11662:SF399">
    <property type="entry name" value="FI19708P1-RELATED"/>
    <property type="match status" value="1"/>
</dbReference>
<dbReference type="InterPro" id="IPR050382">
    <property type="entry name" value="MFS_Na/Anion_cotransporter"/>
</dbReference>
<proteinExistence type="inferred from homology"/>
<evidence type="ECO:0000256" key="2">
    <source>
        <dbReference type="ARBA" id="ARBA00022692"/>
    </source>
</evidence>
<dbReference type="Gene3D" id="1.20.1250.20">
    <property type="entry name" value="MFS general substrate transporter like domains"/>
    <property type="match status" value="2"/>
</dbReference>
<dbReference type="KEGG" id="afri:E3E15_06120"/>
<dbReference type="SUPFAM" id="SSF103473">
    <property type="entry name" value="MFS general substrate transporter"/>
    <property type="match status" value="1"/>
</dbReference>
<dbReference type="AlphaFoldDB" id="A0A6M3HXV0"/>
<evidence type="ECO:0000256" key="6">
    <source>
        <dbReference type="SAM" id="Phobius"/>
    </source>
</evidence>
<keyword evidence="4 6" id="KW-0472">Membrane</keyword>
<evidence type="ECO:0000256" key="5">
    <source>
        <dbReference type="ARBA" id="ARBA00038514"/>
    </source>
</evidence>
<feature type="transmembrane region" description="Helical" evidence="6">
    <location>
        <begin position="5"/>
        <end position="23"/>
    </location>
</feature>
<keyword evidence="3 6" id="KW-1133">Transmembrane helix</keyword>
<dbReference type="PANTHER" id="PTHR11662">
    <property type="entry name" value="SOLUTE CARRIER FAMILY 17"/>
    <property type="match status" value="1"/>
</dbReference>
<evidence type="ECO:0000256" key="3">
    <source>
        <dbReference type="ARBA" id="ARBA00022989"/>
    </source>
</evidence>
<feature type="transmembrane region" description="Helical" evidence="6">
    <location>
        <begin position="165"/>
        <end position="183"/>
    </location>
</feature>
<protein>
    <submittedName>
        <fullName evidence="8">MFS transporter</fullName>
    </submittedName>
</protein>
<accession>A0A6M3HXV0</accession>
<dbReference type="CDD" id="cd17319">
    <property type="entry name" value="MFS_ExuT_GudP_like"/>
    <property type="match status" value="1"/>
</dbReference>
<dbReference type="InterPro" id="IPR036259">
    <property type="entry name" value="MFS_trans_sf"/>
</dbReference>
<feature type="transmembrane region" description="Helical" evidence="6">
    <location>
        <begin position="344"/>
        <end position="366"/>
    </location>
</feature>
<name>A0A6M3HXV0_9GAMM</name>
<feature type="transmembrane region" description="Helical" evidence="6">
    <location>
        <begin position="253"/>
        <end position="276"/>
    </location>
</feature>
<feature type="transmembrane region" description="Helical" evidence="6">
    <location>
        <begin position="134"/>
        <end position="159"/>
    </location>
</feature>
<dbReference type="InterPro" id="IPR020846">
    <property type="entry name" value="MFS_dom"/>
</dbReference>
<evidence type="ECO:0000259" key="7">
    <source>
        <dbReference type="PROSITE" id="PS50850"/>
    </source>
</evidence>
<dbReference type="EMBL" id="CP038017">
    <property type="protein sequence ID" value="QIV94941.1"/>
    <property type="molecule type" value="Genomic_DNA"/>
</dbReference>
<comment type="subcellular location">
    <subcellularLocation>
        <location evidence="1">Membrane</location>
        <topology evidence="1">Multi-pass membrane protein</topology>
    </subcellularLocation>
</comment>
<feature type="transmembrane region" description="Helical" evidence="6">
    <location>
        <begin position="314"/>
        <end position="337"/>
    </location>
</feature>
<feature type="transmembrane region" description="Helical" evidence="6">
    <location>
        <begin position="288"/>
        <end position="308"/>
    </location>
</feature>
<sequence>MAKKTFYIFVVFVLFLGALINYLDRSTLSIANTSIATDFNISPSGMGLLLSAFMWSYALSSLPAGYLIDYFGIKRIAILSMVAWAGVCILSGLAVGFYSVLVMRILLGIAEAPLFIIATKIIQQNFSVAKRGFVYSIVALGPRLANVIAPIFLVSLMLLVSWRGMFILLGVVGLTTTFIWAKLQNHSYFAHNNDGLKPKPLTKKQFKAIITNHNVIFLCIGNICSTYTYWLFITWLPFYFIETKNLSLSQMGLATSLSFLSSLISVVLGGIVSDYLIKRGVSAIASRLTPIIFGCLIAGVAIIVIPILDNILSIIFFISISIFCLGLRISPTWAIIADIAPPKLIGIVGGIQNLANFIGAGLAPLTTGFILQETGNNFSIVFIAGSIICILGSLSYLFINTKKIISHQIIQ</sequence>
<feature type="transmembrane region" description="Helical" evidence="6">
    <location>
        <begin position="215"/>
        <end position="241"/>
    </location>
</feature>
<dbReference type="GO" id="GO:0016020">
    <property type="term" value="C:membrane"/>
    <property type="evidence" value="ECO:0007669"/>
    <property type="project" value="UniProtKB-SubCell"/>
</dbReference>
<feature type="domain" description="Major facilitator superfamily (MFS) profile" evidence="7">
    <location>
        <begin position="10"/>
        <end position="404"/>
    </location>
</feature>
<evidence type="ECO:0000313" key="9">
    <source>
        <dbReference type="Proteomes" id="UP000503320"/>
    </source>
</evidence>
<feature type="transmembrane region" description="Helical" evidence="6">
    <location>
        <begin position="76"/>
        <end position="95"/>
    </location>
</feature>
<keyword evidence="2 6" id="KW-0812">Transmembrane</keyword>
<keyword evidence="9" id="KW-1185">Reference proteome</keyword>
<evidence type="ECO:0000256" key="4">
    <source>
        <dbReference type="ARBA" id="ARBA00023136"/>
    </source>
</evidence>
<gene>
    <name evidence="8" type="ORF">E3E15_06120</name>
</gene>
<dbReference type="InterPro" id="IPR011701">
    <property type="entry name" value="MFS"/>
</dbReference>
<feature type="transmembrane region" description="Helical" evidence="6">
    <location>
        <begin position="378"/>
        <end position="399"/>
    </location>
</feature>
<dbReference type="Proteomes" id="UP000503320">
    <property type="component" value="Chromosome"/>
</dbReference>
<feature type="transmembrane region" description="Helical" evidence="6">
    <location>
        <begin position="101"/>
        <end position="122"/>
    </location>
</feature>
<organism evidence="8 9">
    <name type="scientific">Allofrancisella frigidaquae</name>
    <dbReference type="NCBI Taxonomy" id="1085644"/>
    <lineage>
        <taxon>Bacteria</taxon>
        <taxon>Pseudomonadati</taxon>
        <taxon>Pseudomonadota</taxon>
        <taxon>Gammaproteobacteria</taxon>
        <taxon>Thiotrichales</taxon>
        <taxon>Francisellaceae</taxon>
        <taxon>Allofrancisella</taxon>
    </lineage>
</organism>
<dbReference type="Pfam" id="PF07690">
    <property type="entry name" value="MFS_1"/>
    <property type="match status" value="1"/>
</dbReference>
<reference evidence="8 9" key="1">
    <citation type="submission" date="2019-03" db="EMBL/GenBank/DDBJ databases">
        <title>Complete Genome Sequence of Allofrancisella frigidaquae Strain SYSU 10HL1970 Isolated from Water-Cooling Systems in China.</title>
        <authorList>
            <person name="Ohrman C."/>
            <person name="Uneklint I."/>
            <person name="Sjodin A."/>
        </authorList>
    </citation>
    <scope>NUCLEOTIDE SEQUENCE [LARGE SCALE GENOMIC DNA]</scope>
    <source>
        <strain evidence="8 9">SYSU 10HL1970</strain>
    </source>
</reference>
<comment type="similarity">
    <text evidence="5">Belongs to the major facilitator superfamily. Phthalate permease family.</text>
</comment>
<dbReference type="RefSeq" id="WP_172106991.1">
    <property type="nucleotide sequence ID" value="NZ_CP038017.1"/>
</dbReference>
<evidence type="ECO:0000256" key="1">
    <source>
        <dbReference type="ARBA" id="ARBA00004141"/>
    </source>
</evidence>
<evidence type="ECO:0000313" key="8">
    <source>
        <dbReference type="EMBL" id="QIV94941.1"/>
    </source>
</evidence>
<feature type="transmembrane region" description="Helical" evidence="6">
    <location>
        <begin position="43"/>
        <end position="64"/>
    </location>
</feature>
<dbReference type="GO" id="GO:0022857">
    <property type="term" value="F:transmembrane transporter activity"/>
    <property type="evidence" value="ECO:0007669"/>
    <property type="project" value="InterPro"/>
</dbReference>
<dbReference type="PROSITE" id="PS50850">
    <property type="entry name" value="MFS"/>
    <property type="match status" value="1"/>
</dbReference>